<dbReference type="EMBL" id="JBHMCT010000007">
    <property type="protein sequence ID" value="MFB9554482.1"/>
    <property type="molecule type" value="Genomic_DNA"/>
</dbReference>
<proteinExistence type="predicted"/>
<accession>A0ABV5QLZ8</accession>
<comment type="caution">
    <text evidence="1">The sequence shown here is derived from an EMBL/GenBank/DDBJ whole genome shotgun (WGS) entry which is preliminary data.</text>
</comment>
<sequence>MNHRIRSVLGRALARLLAPPAPVSASRTATGRCLVVRRSGPLRVPAPLRAATGADAPVLDPGGPLVRPYLVAHEQRDRRIALALALDGIDVGPWVIHGRLVGVGGTV</sequence>
<organism evidence="1 2">
    <name type="scientific">Streptomyces roseoviridis</name>
    <dbReference type="NCBI Taxonomy" id="67361"/>
    <lineage>
        <taxon>Bacteria</taxon>
        <taxon>Bacillati</taxon>
        <taxon>Actinomycetota</taxon>
        <taxon>Actinomycetes</taxon>
        <taxon>Kitasatosporales</taxon>
        <taxon>Streptomycetaceae</taxon>
        <taxon>Streptomyces</taxon>
    </lineage>
</organism>
<gene>
    <name evidence="1" type="ORF">ACFFTP_09795</name>
</gene>
<dbReference type="Proteomes" id="UP001589716">
    <property type="component" value="Unassembled WGS sequence"/>
</dbReference>
<name>A0ABV5QLZ8_9ACTN</name>
<evidence type="ECO:0000313" key="2">
    <source>
        <dbReference type="Proteomes" id="UP001589716"/>
    </source>
</evidence>
<keyword evidence="2" id="KW-1185">Reference proteome</keyword>
<evidence type="ECO:0000313" key="1">
    <source>
        <dbReference type="EMBL" id="MFB9554482.1"/>
    </source>
</evidence>
<reference evidence="1 2" key="1">
    <citation type="submission" date="2024-09" db="EMBL/GenBank/DDBJ databases">
        <authorList>
            <person name="Sun Q."/>
            <person name="Mori K."/>
        </authorList>
    </citation>
    <scope>NUCLEOTIDE SEQUENCE [LARGE SCALE GENOMIC DNA]</scope>
    <source>
        <strain evidence="1 2">JCM 4414</strain>
    </source>
</reference>
<protein>
    <submittedName>
        <fullName evidence="1">Uncharacterized protein</fullName>
    </submittedName>
</protein>
<dbReference type="RefSeq" id="WP_345487079.1">
    <property type="nucleotide sequence ID" value="NZ_BAAAWU010000001.1"/>
</dbReference>